<evidence type="ECO:0000256" key="1">
    <source>
        <dbReference type="ARBA" id="ARBA00003535"/>
    </source>
</evidence>
<dbReference type="CDD" id="cd04730">
    <property type="entry name" value="NPD_like"/>
    <property type="match status" value="1"/>
</dbReference>
<dbReference type="InterPro" id="IPR013785">
    <property type="entry name" value="Aldolase_TIM"/>
</dbReference>
<proteinExistence type="predicted"/>
<dbReference type="PANTHER" id="PTHR32332:SF20">
    <property type="entry name" value="2-NITROPROPANE DIOXYGENASE-LIKE PROTEIN"/>
    <property type="match status" value="1"/>
</dbReference>
<sequence>MQTRVTEMLNIQYPIIQGGMQYMSLAELASAVSNAGGLGIVPSMAFPDVDSLRAEVQKMKSLTDKPFGFNISLVPEVAMPQVIMDYIQVLVEEGVPVVETSGQRPRNFIQPLKDAGIKVIHKVTSIRHGLAAQEDGADIIAFVGAEGGGHPGVDLVSGPVLWAKAVEKISVPVLAAGGIVDSKSLYAAMALGVDGVLMSTRFLATPEVNASDTYRQALLQIPENGTVLTMTSLRNAMRVANNEMAQEILQAEKDGATLETLMPLISGRRSYEAMQNGDVQHAQLSMGQGVGRINEIMTVDEIFEELINGFQERHAYMTNLSAVFK</sequence>
<organism evidence="6 7">
    <name type="scientific">Aerococcus viridans</name>
    <dbReference type="NCBI Taxonomy" id="1377"/>
    <lineage>
        <taxon>Bacteria</taxon>
        <taxon>Bacillati</taxon>
        <taxon>Bacillota</taxon>
        <taxon>Bacilli</taxon>
        <taxon>Lactobacillales</taxon>
        <taxon>Aerococcaceae</taxon>
        <taxon>Aerococcus</taxon>
    </lineage>
</organism>
<evidence type="ECO:0000313" key="6">
    <source>
        <dbReference type="EMBL" id="PNL91670.1"/>
    </source>
</evidence>
<accession>A0A2J9PNV5</accession>
<keyword evidence="3" id="KW-0285">Flavoprotein</keyword>
<evidence type="ECO:0000313" key="7">
    <source>
        <dbReference type="Proteomes" id="UP000192813"/>
    </source>
</evidence>
<gene>
    <name evidence="6" type="ORF">A6J77_005320</name>
</gene>
<reference evidence="7" key="1">
    <citation type="submission" date="2017-12" db="EMBL/GenBank/DDBJ databases">
        <title>FDA dAtabase for Regulatory Grade micrObial Sequences (FDA-ARGOS): Supporting development and validation of Infectious Disease Dx tests.</title>
        <authorList>
            <person name="Hoffmann M."/>
            <person name="Allard M."/>
            <person name="Evans P."/>
            <person name="Brown E."/>
            <person name="Tallon L."/>
            <person name="Sadzewicz L."/>
            <person name="Sengamalay N."/>
            <person name="Ott S."/>
            <person name="Godinez A."/>
            <person name="Nagaraj S."/>
            <person name="Vavikolanu K."/>
            <person name="Aluvathingal J."/>
            <person name="Nadendla S."/>
            <person name="Sichtig H."/>
        </authorList>
    </citation>
    <scope>NUCLEOTIDE SEQUENCE [LARGE SCALE GENOMIC DNA]</scope>
    <source>
        <strain evidence="7">FDAARGOS_249</strain>
    </source>
</reference>
<keyword evidence="5" id="KW-0560">Oxidoreductase</keyword>
<keyword evidence="6" id="KW-0503">Monooxygenase</keyword>
<dbReference type="AlphaFoldDB" id="A0A2J9PNV5"/>
<dbReference type="EMBL" id="NBTM02000001">
    <property type="protein sequence ID" value="PNL91670.1"/>
    <property type="molecule type" value="Genomic_DNA"/>
</dbReference>
<dbReference type="RefSeq" id="WP_083068817.1">
    <property type="nucleotide sequence ID" value="NZ_JALXKY010000004.1"/>
</dbReference>
<dbReference type="Pfam" id="PF03060">
    <property type="entry name" value="NMO"/>
    <property type="match status" value="1"/>
</dbReference>
<dbReference type="PANTHER" id="PTHR32332">
    <property type="entry name" value="2-NITROPROPANE DIOXYGENASE"/>
    <property type="match status" value="1"/>
</dbReference>
<dbReference type="InterPro" id="IPR004136">
    <property type="entry name" value="NMO"/>
</dbReference>
<dbReference type="Proteomes" id="UP000192813">
    <property type="component" value="Unassembled WGS sequence"/>
</dbReference>
<dbReference type="SUPFAM" id="SSF51412">
    <property type="entry name" value="Inosine monophosphate dehydrogenase (IMPDH)"/>
    <property type="match status" value="1"/>
</dbReference>
<name>A0A2J9PNV5_9LACT</name>
<keyword evidence="4" id="KW-0288">FMN</keyword>
<evidence type="ECO:0000256" key="5">
    <source>
        <dbReference type="ARBA" id="ARBA00023002"/>
    </source>
</evidence>
<comment type="caution">
    <text evidence="6">The sequence shown here is derived from an EMBL/GenBank/DDBJ whole genome shotgun (WGS) entry which is preliminary data.</text>
</comment>
<dbReference type="Gene3D" id="3.20.20.70">
    <property type="entry name" value="Aldolase class I"/>
    <property type="match status" value="1"/>
</dbReference>
<evidence type="ECO:0000256" key="4">
    <source>
        <dbReference type="ARBA" id="ARBA00022643"/>
    </source>
</evidence>
<comment type="function">
    <text evidence="1">Nitronate monooxygenase that uses molecular oxygen to catalyze the oxidative denitrification of alkyl nitronates. Acts on propionate 3-nitronate (P3N), the presumed physiological substrate. Probably functions in the detoxification of P3N, a metabolic poison produced by plants and fungi as a defense mechanism.</text>
</comment>
<evidence type="ECO:0000256" key="2">
    <source>
        <dbReference type="ARBA" id="ARBA00013457"/>
    </source>
</evidence>
<evidence type="ECO:0000256" key="3">
    <source>
        <dbReference type="ARBA" id="ARBA00022630"/>
    </source>
</evidence>
<dbReference type="GO" id="GO:0018580">
    <property type="term" value="F:nitronate monooxygenase activity"/>
    <property type="evidence" value="ECO:0007669"/>
    <property type="project" value="InterPro"/>
</dbReference>
<protein>
    <recommendedName>
        <fullName evidence="2">Probable nitronate monooxygenase</fullName>
    </recommendedName>
</protein>